<dbReference type="PANTHER" id="PTHR24292:SF54">
    <property type="entry name" value="CYP9F3-RELATED"/>
    <property type="match status" value="1"/>
</dbReference>
<keyword evidence="10 13" id="KW-0408">Iron</keyword>
<keyword evidence="5 13" id="KW-0349">Heme</keyword>
<comment type="cofactor">
    <cofactor evidence="1 13">
        <name>heme</name>
        <dbReference type="ChEBI" id="CHEBI:30413"/>
    </cofactor>
</comment>
<dbReference type="PANTHER" id="PTHR24292">
    <property type="entry name" value="CYTOCHROME P450"/>
    <property type="match status" value="1"/>
</dbReference>
<organism evidence="16 17">
    <name type="scientific">Photinus pyralis</name>
    <name type="common">Common eastern firefly</name>
    <name type="synonym">Lampyris pyralis</name>
    <dbReference type="NCBI Taxonomy" id="7054"/>
    <lineage>
        <taxon>Eukaryota</taxon>
        <taxon>Metazoa</taxon>
        <taxon>Ecdysozoa</taxon>
        <taxon>Arthropoda</taxon>
        <taxon>Hexapoda</taxon>
        <taxon>Insecta</taxon>
        <taxon>Pterygota</taxon>
        <taxon>Neoptera</taxon>
        <taxon>Endopterygota</taxon>
        <taxon>Coleoptera</taxon>
        <taxon>Polyphaga</taxon>
        <taxon>Elateriformia</taxon>
        <taxon>Elateroidea</taxon>
        <taxon>Lampyridae</taxon>
        <taxon>Lampyrinae</taxon>
        <taxon>Photinus</taxon>
    </lineage>
</organism>
<dbReference type="Pfam" id="PF00067">
    <property type="entry name" value="p450"/>
    <property type="match status" value="1"/>
</dbReference>
<proteinExistence type="inferred from homology"/>
<evidence type="ECO:0008006" key="18">
    <source>
        <dbReference type="Google" id="ProtNLM"/>
    </source>
</evidence>
<dbReference type="OrthoDB" id="2789670at2759"/>
<evidence type="ECO:0000256" key="2">
    <source>
        <dbReference type="ARBA" id="ARBA00004174"/>
    </source>
</evidence>
<dbReference type="GO" id="GO:0020037">
    <property type="term" value="F:heme binding"/>
    <property type="evidence" value="ECO:0007669"/>
    <property type="project" value="InterPro"/>
</dbReference>
<evidence type="ECO:0000256" key="8">
    <source>
        <dbReference type="ARBA" id="ARBA00022848"/>
    </source>
</evidence>
<keyword evidence="17" id="KW-1185">Reference proteome</keyword>
<comment type="subcellular location">
    <subcellularLocation>
        <location evidence="3">Endoplasmic reticulum membrane</location>
        <topology evidence="3">Peripheral membrane protein</topology>
    </subcellularLocation>
    <subcellularLocation>
        <location evidence="2">Microsome membrane</location>
        <topology evidence="2">Peripheral membrane protein</topology>
    </subcellularLocation>
</comment>
<comment type="similarity">
    <text evidence="4 14">Belongs to the cytochrome P450 family.</text>
</comment>
<dbReference type="InterPro" id="IPR036396">
    <property type="entry name" value="Cyt_P450_sf"/>
</dbReference>
<dbReference type="PRINTS" id="PR00463">
    <property type="entry name" value="EP450I"/>
</dbReference>
<reference evidence="16 17" key="1">
    <citation type="journal article" date="2018" name="Elife">
        <title>Firefly genomes illuminate parallel origins of bioluminescence in beetles.</title>
        <authorList>
            <person name="Fallon T.R."/>
            <person name="Lower S.E."/>
            <person name="Chang C.H."/>
            <person name="Bessho-Uehara M."/>
            <person name="Martin G.J."/>
            <person name="Bewick A.J."/>
            <person name="Behringer M."/>
            <person name="Debat H.J."/>
            <person name="Wong I."/>
            <person name="Day J.C."/>
            <person name="Suvorov A."/>
            <person name="Silva C.J."/>
            <person name="Stanger-Hall K.F."/>
            <person name="Hall D.W."/>
            <person name="Schmitz R.J."/>
            <person name="Nelson D.R."/>
            <person name="Lewis S.M."/>
            <person name="Shigenobu S."/>
            <person name="Bybee S.M."/>
            <person name="Larracuente A.M."/>
            <person name="Oba Y."/>
            <person name="Weng J.K."/>
        </authorList>
    </citation>
    <scope>NUCLEOTIDE SEQUENCE [LARGE SCALE GENOMIC DNA]</scope>
    <source>
        <strain evidence="16">1611_PpyrPB1</strain>
        <tissue evidence="16">Whole body</tissue>
    </source>
</reference>
<evidence type="ECO:0000256" key="5">
    <source>
        <dbReference type="ARBA" id="ARBA00022617"/>
    </source>
</evidence>
<evidence type="ECO:0000313" key="16">
    <source>
        <dbReference type="EMBL" id="KAB0794242.1"/>
    </source>
</evidence>
<keyword evidence="11 14" id="KW-0503">Monooxygenase</keyword>
<dbReference type="InterPro" id="IPR002401">
    <property type="entry name" value="Cyt_P450_E_grp-I"/>
</dbReference>
<sequence>MFLILILLALCLFVYFALIKPVQHWTRRGVVQLSVGRQWWENVKMIMQLTPMSDIYRLMYDAFPDVRYAGVYLLTSPLLVIKDPELIKQITVKDFEYFVDHSRYLPDESEPLWGKNLFALKGERWKEMRATLSPAFTSSKMKTMFFQVLSNCSQRFVNHFRVEGSTDTVKVELKDVFTRFTNDAIASSSFGVECDSLKEPDNEFYQIGQEATTYRGFWKNLKVIIISFLPKLALFFGIRLFTNNVNAFFRNLVVTNIAVREKDGIVRPDMIHLLMEARKGRLKHERSNDVIDSGYAVIEESKIGKEEHRQKLNLSDDDVTAQAMVFFNAGFESVAAFMCFIAYELAVNPYIQERLREEVDNVLREGNGTLTYESLMQMEYMDMVLTEALRKWPTPTSIDRKCVKPYTIPPKREGEKPVHLKKGDMVIMVMYGMQLDEKYYPDPDRFDPERFSKENRKNIVPYTYVPFGVGPRSCIGNRLALLEAKVLFFYILRYFEIVVVKESVVPIKISRKIMKLNPEKGFWFGLKPRTVHY</sequence>
<dbReference type="GO" id="GO:0016705">
    <property type="term" value="F:oxidoreductase activity, acting on paired donors, with incorporation or reduction of molecular oxygen"/>
    <property type="evidence" value="ECO:0007669"/>
    <property type="project" value="InterPro"/>
</dbReference>
<evidence type="ECO:0000256" key="1">
    <source>
        <dbReference type="ARBA" id="ARBA00001971"/>
    </source>
</evidence>
<evidence type="ECO:0000256" key="13">
    <source>
        <dbReference type="PIRSR" id="PIRSR602401-1"/>
    </source>
</evidence>
<dbReference type="EMBL" id="VVIM01000009">
    <property type="protein sequence ID" value="KAB0794242.1"/>
    <property type="molecule type" value="Genomic_DNA"/>
</dbReference>
<gene>
    <name evidence="16" type="ORF">PPYR_13862</name>
</gene>
<feature type="signal peptide" evidence="15">
    <location>
        <begin position="1"/>
        <end position="19"/>
    </location>
</feature>
<evidence type="ECO:0000256" key="10">
    <source>
        <dbReference type="ARBA" id="ARBA00023004"/>
    </source>
</evidence>
<keyword evidence="9 14" id="KW-0560">Oxidoreductase</keyword>
<dbReference type="CDD" id="cd11056">
    <property type="entry name" value="CYP6-like"/>
    <property type="match status" value="1"/>
</dbReference>
<dbReference type="InterPro" id="IPR017972">
    <property type="entry name" value="Cyt_P450_CS"/>
</dbReference>
<name>A0A5N4AA92_PHOPY</name>
<dbReference type="PRINTS" id="PR00385">
    <property type="entry name" value="P450"/>
</dbReference>
<feature type="chain" id="PRO_5024447025" description="Cytochrome P450" evidence="15">
    <location>
        <begin position="20"/>
        <end position="533"/>
    </location>
</feature>
<dbReference type="Proteomes" id="UP000327044">
    <property type="component" value="Unassembled WGS sequence"/>
</dbReference>
<keyword evidence="6 13" id="KW-0479">Metal-binding</keyword>
<dbReference type="AlphaFoldDB" id="A0A5N4AA92"/>
<evidence type="ECO:0000256" key="15">
    <source>
        <dbReference type="SAM" id="SignalP"/>
    </source>
</evidence>
<evidence type="ECO:0000256" key="14">
    <source>
        <dbReference type="RuleBase" id="RU000461"/>
    </source>
</evidence>
<keyword evidence="12" id="KW-0472">Membrane</keyword>
<accession>A0A5N4AA92</accession>
<dbReference type="InParanoid" id="A0A5N4AA92"/>
<dbReference type="GO" id="GO:0005506">
    <property type="term" value="F:iron ion binding"/>
    <property type="evidence" value="ECO:0007669"/>
    <property type="project" value="InterPro"/>
</dbReference>
<evidence type="ECO:0000256" key="9">
    <source>
        <dbReference type="ARBA" id="ARBA00023002"/>
    </source>
</evidence>
<evidence type="ECO:0000256" key="7">
    <source>
        <dbReference type="ARBA" id="ARBA00022824"/>
    </source>
</evidence>
<dbReference type="PROSITE" id="PS00086">
    <property type="entry name" value="CYTOCHROME_P450"/>
    <property type="match status" value="1"/>
</dbReference>
<dbReference type="InterPro" id="IPR001128">
    <property type="entry name" value="Cyt_P450"/>
</dbReference>
<dbReference type="GO" id="GO:0004497">
    <property type="term" value="F:monooxygenase activity"/>
    <property type="evidence" value="ECO:0007669"/>
    <property type="project" value="UniProtKB-KW"/>
</dbReference>
<keyword evidence="15" id="KW-0732">Signal</keyword>
<feature type="binding site" description="axial binding residue" evidence="13">
    <location>
        <position position="474"/>
    </location>
    <ligand>
        <name>heme</name>
        <dbReference type="ChEBI" id="CHEBI:30413"/>
    </ligand>
    <ligandPart>
        <name>Fe</name>
        <dbReference type="ChEBI" id="CHEBI:18248"/>
    </ligandPart>
</feature>
<evidence type="ECO:0000256" key="12">
    <source>
        <dbReference type="ARBA" id="ARBA00023136"/>
    </source>
</evidence>
<keyword evidence="7" id="KW-0256">Endoplasmic reticulum</keyword>
<dbReference type="InterPro" id="IPR050476">
    <property type="entry name" value="Insect_CytP450_Detox"/>
</dbReference>
<dbReference type="SUPFAM" id="SSF48264">
    <property type="entry name" value="Cytochrome P450"/>
    <property type="match status" value="1"/>
</dbReference>
<dbReference type="GO" id="GO:0005789">
    <property type="term" value="C:endoplasmic reticulum membrane"/>
    <property type="evidence" value="ECO:0007669"/>
    <property type="project" value="UniProtKB-SubCell"/>
</dbReference>
<evidence type="ECO:0000256" key="4">
    <source>
        <dbReference type="ARBA" id="ARBA00010617"/>
    </source>
</evidence>
<keyword evidence="8" id="KW-0492">Microsome</keyword>
<evidence type="ECO:0000313" key="17">
    <source>
        <dbReference type="Proteomes" id="UP000327044"/>
    </source>
</evidence>
<comment type="caution">
    <text evidence="16">The sequence shown here is derived from an EMBL/GenBank/DDBJ whole genome shotgun (WGS) entry which is preliminary data.</text>
</comment>
<evidence type="ECO:0000256" key="3">
    <source>
        <dbReference type="ARBA" id="ARBA00004406"/>
    </source>
</evidence>
<evidence type="ECO:0000256" key="6">
    <source>
        <dbReference type="ARBA" id="ARBA00022723"/>
    </source>
</evidence>
<protein>
    <recommendedName>
        <fullName evidence="18">Cytochrome P450</fullName>
    </recommendedName>
</protein>
<evidence type="ECO:0000256" key="11">
    <source>
        <dbReference type="ARBA" id="ARBA00023033"/>
    </source>
</evidence>
<dbReference type="Gene3D" id="1.10.630.10">
    <property type="entry name" value="Cytochrome P450"/>
    <property type="match status" value="1"/>
</dbReference>
<dbReference type="FunFam" id="1.10.630.10:FF:000042">
    <property type="entry name" value="Cytochrome P450"/>
    <property type="match status" value="1"/>
</dbReference>